<evidence type="ECO:0000313" key="2">
    <source>
        <dbReference type="EMBL" id="TVM36395.1"/>
    </source>
</evidence>
<dbReference type="OrthoDB" id="5459697at2"/>
<protein>
    <submittedName>
        <fullName evidence="2">Uncharacterized protein</fullName>
    </submittedName>
</protein>
<evidence type="ECO:0000313" key="3">
    <source>
        <dbReference type="Proteomes" id="UP000434052"/>
    </source>
</evidence>
<evidence type="ECO:0000313" key="1">
    <source>
        <dbReference type="EMBL" id="QJT09175.1"/>
    </source>
</evidence>
<evidence type="ECO:0000313" key="4">
    <source>
        <dbReference type="Proteomes" id="UP000503251"/>
    </source>
</evidence>
<keyword evidence="4" id="KW-1185">Reference proteome</keyword>
<accession>A0A6P1ZPB5</accession>
<gene>
    <name evidence="2" type="ORF">DQK91_00280</name>
    <name evidence="1" type="ORF">E8L03_09600</name>
</gene>
<dbReference type="Proteomes" id="UP000434052">
    <property type="component" value="Unassembled WGS sequence"/>
</dbReference>
<name>A0A6P1ZPB5_9BACT</name>
<reference evidence="2 3" key="1">
    <citation type="submission" date="2018-06" db="EMBL/GenBank/DDBJ databases">
        <title>Complete genome of Desulfovibrio marinus P48SEP.</title>
        <authorList>
            <person name="Crispim J.S."/>
            <person name="Vidigal P.M.P."/>
            <person name="Silva L.C.F."/>
            <person name="Araujo L.C."/>
            <person name="Laguardia C.N."/>
            <person name="Dias R.S."/>
            <person name="Sousa M.P."/>
            <person name="Paula S.O."/>
            <person name="Silva C."/>
        </authorList>
    </citation>
    <scope>NUCLEOTIDE SEQUENCE [LARGE SCALE GENOMIC DNA]</scope>
    <source>
        <strain evidence="2 3">P48SEP</strain>
    </source>
</reference>
<sequence length="111" mass="13413">MFKWLKTKLKEHSERRRIAREIEPESFRSLARELRDLAVIAQRLWPRQHKFYAKIKRIQAEMEQLDKLASKPEFRRLSPQKRMQLRQSLIQSRDQLIETVQTAPSPTSMLQ</sequence>
<dbReference type="EMBL" id="CP039543">
    <property type="protein sequence ID" value="QJT09175.1"/>
    <property type="molecule type" value="Genomic_DNA"/>
</dbReference>
<dbReference type="RefSeq" id="WP_144233432.1">
    <property type="nucleotide sequence ID" value="NZ_CP039543.1"/>
</dbReference>
<reference evidence="1 4" key="2">
    <citation type="submission" date="2019-04" db="EMBL/GenBank/DDBJ databases">
        <title>Isolation and culture of sulfate reducing bacteria from the cold seep of the South China Sea.</title>
        <authorList>
            <person name="Sun C."/>
            <person name="Liu R."/>
        </authorList>
    </citation>
    <scope>NUCLEOTIDE SEQUENCE [LARGE SCALE GENOMIC DNA]</scope>
    <source>
        <strain evidence="1 4">CS1</strain>
    </source>
</reference>
<proteinExistence type="predicted"/>
<dbReference type="AlphaFoldDB" id="A0A6P1ZPB5"/>
<dbReference type="EMBL" id="QMIF01000001">
    <property type="protein sequence ID" value="TVM36395.1"/>
    <property type="molecule type" value="Genomic_DNA"/>
</dbReference>
<organism evidence="2 3">
    <name type="scientific">Oceanidesulfovibrio marinus</name>
    <dbReference type="NCBI Taxonomy" id="370038"/>
    <lineage>
        <taxon>Bacteria</taxon>
        <taxon>Pseudomonadati</taxon>
        <taxon>Thermodesulfobacteriota</taxon>
        <taxon>Desulfovibrionia</taxon>
        <taxon>Desulfovibrionales</taxon>
        <taxon>Desulfovibrionaceae</taxon>
        <taxon>Oceanidesulfovibrio</taxon>
    </lineage>
</organism>
<dbReference type="Proteomes" id="UP000503251">
    <property type="component" value="Chromosome"/>
</dbReference>